<feature type="region of interest" description="Disordered" evidence="11">
    <location>
        <begin position="309"/>
        <end position="355"/>
    </location>
</feature>
<evidence type="ECO:0000256" key="4">
    <source>
        <dbReference type="ARBA" id="ARBA00013081"/>
    </source>
</evidence>
<comment type="catalytic activity">
    <reaction evidence="9">
        <text>O-phospho-L-threonyl-[protein] + H2O = L-threonyl-[protein] + phosphate</text>
        <dbReference type="Rhea" id="RHEA:47004"/>
        <dbReference type="Rhea" id="RHEA-COMP:11060"/>
        <dbReference type="Rhea" id="RHEA-COMP:11605"/>
        <dbReference type="ChEBI" id="CHEBI:15377"/>
        <dbReference type="ChEBI" id="CHEBI:30013"/>
        <dbReference type="ChEBI" id="CHEBI:43474"/>
        <dbReference type="ChEBI" id="CHEBI:61977"/>
        <dbReference type="EC" id="3.1.3.16"/>
    </reaction>
    <physiologicalReaction direction="left-to-right" evidence="9">
        <dbReference type="Rhea" id="RHEA:47005"/>
    </physiologicalReaction>
</comment>
<evidence type="ECO:0000256" key="8">
    <source>
        <dbReference type="ARBA" id="ARBA00023211"/>
    </source>
</evidence>
<evidence type="ECO:0000256" key="2">
    <source>
        <dbReference type="ARBA" id="ARBA00001946"/>
    </source>
</evidence>
<dbReference type="PROSITE" id="PS51746">
    <property type="entry name" value="PPM_2"/>
    <property type="match status" value="1"/>
</dbReference>
<evidence type="ECO:0000256" key="7">
    <source>
        <dbReference type="ARBA" id="ARBA00022912"/>
    </source>
</evidence>
<evidence type="ECO:0000256" key="6">
    <source>
        <dbReference type="ARBA" id="ARBA00022801"/>
    </source>
</evidence>
<accession>A0A197JDI8</accession>
<dbReference type="OrthoDB" id="10264738at2759"/>
<protein>
    <recommendedName>
        <fullName evidence="4">protein-serine/threonine phosphatase</fullName>
        <ecNumber evidence="4">3.1.3.16</ecNumber>
    </recommendedName>
</protein>
<evidence type="ECO:0000313" key="14">
    <source>
        <dbReference type="Proteomes" id="UP000078512"/>
    </source>
</evidence>
<dbReference type="CDD" id="cd00143">
    <property type="entry name" value="PP2Cc"/>
    <property type="match status" value="1"/>
</dbReference>
<organism evidence="13 14">
    <name type="scientific">Linnemannia elongata AG-77</name>
    <dbReference type="NCBI Taxonomy" id="1314771"/>
    <lineage>
        <taxon>Eukaryota</taxon>
        <taxon>Fungi</taxon>
        <taxon>Fungi incertae sedis</taxon>
        <taxon>Mucoromycota</taxon>
        <taxon>Mortierellomycotina</taxon>
        <taxon>Mortierellomycetes</taxon>
        <taxon>Mortierellales</taxon>
        <taxon>Mortierellaceae</taxon>
        <taxon>Linnemannia</taxon>
    </lineage>
</organism>
<feature type="domain" description="PPM-type phosphatase" evidence="12">
    <location>
        <begin position="23"/>
        <end position="287"/>
    </location>
</feature>
<evidence type="ECO:0000313" key="13">
    <source>
        <dbReference type="EMBL" id="OAQ23197.1"/>
    </source>
</evidence>
<dbReference type="PANTHER" id="PTHR13832">
    <property type="entry name" value="PROTEIN PHOSPHATASE 2C"/>
    <property type="match status" value="1"/>
</dbReference>
<dbReference type="SUPFAM" id="SSF81606">
    <property type="entry name" value="PP2C-like"/>
    <property type="match status" value="1"/>
</dbReference>
<dbReference type="Pfam" id="PF00481">
    <property type="entry name" value="PP2C"/>
    <property type="match status" value="1"/>
</dbReference>
<comment type="similarity">
    <text evidence="3 10">Belongs to the PP2C family.</text>
</comment>
<dbReference type="STRING" id="1314771.A0A197JDI8"/>
<evidence type="ECO:0000256" key="10">
    <source>
        <dbReference type="RuleBase" id="RU003465"/>
    </source>
</evidence>
<keyword evidence="7 10" id="KW-0904">Protein phosphatase</keyword>
<dbReference type="Gene3D" id="3.60.40.10">
    <property type="entry name" value="PPM-type phosphatase domain"/>
    <property type="match status" value="1"/>
</dbReference>
<dbReference type="InterPro" id="IPR000222">
    <property type="entry name" value="PP2C_BS"/>
</dbReference>
<evidence type="ECO:0000256" key="3">
    <source>
        <dbReference type="ARBA" id="ARBA00006702"/>
    </source>
</evidence>
<evidence type="ECO:0000256" key="11">
    <source>
        <dbReference type="SAM" id="MobiDB-lite"/>
    </source>
</evidence>
<reference evidence="13 14" key="1">
    <citation type="submission" date="2016-05" db="EMBL/GenBank/DDBJ databases">
        <title>Genome sequencing reveals origins of a unique bacterial endosymbiosis in the earliest lineages of terrestrial Fungi.</title>
        <authorList>
            <consortium name="DOE Joint Genome Institute"/>
            <person name="Uehling J."/>
            <person name="Gryganskyi A."/>
            <person name="Hameed K."/>
            <person name="Tschaplinski T."/>
            <person name="Misztal P."/>
            <person name="Wu S."/>
            <person name="Desiro A."/>
            <person name="Vande Pol N."/>
            <person name="Du Z.-Y."/>
            <person name="Zienkiewicz A."/>
            <person name="Zienkiewicz K."/>
            <person name="Morin E."/>
            <person name="Tisserant E."/>
            <person name="Splivallo R."/>
            <person name="Hainaut M."/>
            <person name="Henrissat B."/>
            <person name="Ohm R."/>
            <person name="Kuo A."/>
            <person name="Yan J."/>
            <person name="Lipzen A."/>
            <person name="Nolan M."/>
            <person name="Labutti K."/>
            <person name="Barry K."/>
            <person name="Goldstein A."/>
            <person name="Labbe J."/>
            <person name="Schadt C."/>
            <person name="Tuskan G."/>
            <person name="Grigoriev I."/>
            <person name="Martin F."/>
            <person name="Vilgalys R."/>
            <person name="Bonito G."/>
        </authorList>
    </citation>
    <scope>NUCLEOTIDE SEQUENCE [LARGE SCALE GENOMIC DNA]</scope>
    <source>
        <strain evidence="13 14">AG-77</strain>
    </source>
</reference>
<dbReference type="Proteomes" id="UP000078512">
    <property type="component" value="Unassembled WGS sequence"/>
</dbReference>
<keyword evidence="8" id="KW-0464">Manganese</keyword>
<name>A0A197JDI8_9FUNG</name>
<comment type="cofactor">
    <cofactor evidence="1">
        <name>Mn(2+)</name>
        <dbReference type="ChEBI" id="CHEBI:29035"/>
    </cofactor>
</comment>
<dbReference type="InterPro" id="IPR001932">
    <property type="entry name" value="PPM-type_phosphatase-like_dom"/>
</dbReference>
<dbReference type="PANTHER" id="PTHR13832:SF565">
    <property type="entry name" value="AT28366P-RELATED"/>
    <property type="match status" value="1"/>
</dbReference>
<dbReference type="AlphaFoldDB" id="A0A197JDI8"/>
<evidence type="ECO:0000259" key="12">
    <source>
        <dbReference type="PROSITE" id="PS51746"/>
    </source>
</evidence>
<dbReference type="FunFam" id="3.60.40.10:FF:000016">
    <property type="entry name" value="Protein phosphatase 2C"/>
    <property type="match status" value="1"/>
</dbReference>
<dbReference type="EMBL" id="KV442126">
    <property type="protein sequence ID" value="OAQ23197.1"/>
    <property type="molecule type" value="Genomic_DNA"/>
</dbReference>
<proteinExistence type="inferred from homology"/>
<feature type="compositionally biased region" description="Polar residues" evidence="11">
    <location>
        <begin position="1"/>
        <end position="17"/>
    </location>
</feature>
<keyword evidence="6 10" id="KW-0378">Hydrolase</keyword>
<dbReference type="SMART" id="SM00332">
    <property type="entry name" value="PP2Cc"/>
    <property type="match status" value="1"/>
</dbReference>
<keyword evidence="14" id="KW-1185">Reference proteome</keyword>
<comment type="cofactor">
    <cofactor evidence="2">
        <name>Mg(2+)</name>
        <dbReference type="ChEBI" id="CHEBI:18420"/>
    </cofactor>
</comment>
<dbReference type="InterPro" id="IPR036457">
    <property type="entry name" value="PPM-type-like_dom_sf"/>
</dbReference>
<dbReference type="GO" id="GO:0004722">
    <property type="term" value="F:protein serine/threonine phosphatase activity"/>
    <property type="evidence" value="ECO:0007669"/>
    <property type="project" value="UniProtKB-EC"/>
</dbReference>
<dbReference type="InterPro" id="IPR015655">
    <property type="entry name" value="PP2C"/>
</dbReference>
<feature type="region of interest" description="Disordered" evidence="11">
    <location>
        <begin position="1"/>
        <end position="22"/>
    </location>
</feature>
<dbReference type="GO" id="GO:0046872">
    <property type="term" value="F:metal ion binding"/>
    <property type="evidence" value="ECO:0007669"/>
    <property type="project" value="UniProtKB-KW"/>
</dbReference>
<evidence type="ECO:0000256" key="9">
    <source>
        <dbReference type="ARBA" id="ARBA00048832"/>
    </source>
</evidence>
<evidence type="ECO:0000256" key="1">
    <source>
        <dbReference type="ARBA" id="ARBA00001936"/>
    </source>
</evidence>
<sequence length="355" mass="38032">MGQTLSAPVTTKHSSTGRNDRLAFGQSAMQGWRVTMDDAHTTLLEVEEAPGTAFFAVYDGHGGNTVAKYCGDHLHKHIFADPAFGEKMFKTAIRNGFLETDRALNLDPDCNSESSGCTAITATITDTNILYVGNAGDSRAVLSRDGKAVALSIDHKPANLDESTRILFSGGYVENGRVNGLLATSRALGDFGFKSTDTTDPGEQIVIADPDVVEHKLADEDEFLVLACDGIWDCMSSQQLISFARQKIAEKTPLDTLCENTLDHCLADAGALTVAGCDNMTIVVVALLNGRTVEEWYEHVGCRVAAVKPADPPTKSSSIAGKDTVALKSKPEKSAGMLKRLFSSQPRSTSVKTKK</sequence>
<dbReference type="EC" id="3.1.3.16" evidence="4"/>
<feature type="compositionally biased region" description="Polar residues" evidence="11">
    <location>
        <begin position="342"/>
        <end position="355"/>
    </location>
</feature>
<gene>
    <name evidence="13" type="ORF">K457DRAFT_25281</name>
</gene>
<dbReference type="PROSITE" id="PS01032">
    <property type="entry name" value="PPM_1"/>
    <property type="match status" value="1"/>
</dbReference>
<keyword evidence="5" id="KW-0479">Metal-binding</keyword>
<evidence type="ECO:0000256" key="5">
    <source>
        <dbReference type="ARBA" id="ARBA00022723"/>
    </source>
</evidence>